<sequence>INNSIRQEYHTPSGRLTNSPVSFAHSCVLPSENCQCRMKIESVKLEKQVIVDGKESKFYRTVLLKMSNTTSMISVDLRETAKDHLVCRCTEQCLISLSSLPQTQFSFISPIF</sequence>
<dbReference type="PROSITE" id="PS51233">
    <property type="entry name" value="VWFD"/>
    <property type="match status" value="1"/>
</dbReference>
<proteinExistence type="predicted"/>
<reference evidence="2" key="1">
    <citation type="submission" date="2025-08" db="UniProtKB">
        <authorList>
            <consortium name="Ensembl"/>
        </authorList>
    </citation>
    <scope>IDENTIFICATION</scope>
</reference>
<dbReference type="AlphaFoldDB" id="A0A8C7LB37"/>
<organism evidence="2 3">
    <name type="scientific">Oncorhynchus kisutch</name>
    <name type="common">Coho salmon</name>
    <name type="synonym">Salmo kisutch</name>
    <dbReference type="NCBI Taxonomy" id="8019"/>
    <lineage>
        <taxon>Eukaryota</taxon>
        <taxon>Metazoa</taxon>
        <taxon>Chordata</taxon>
        <taxon>Craniata</taxon>
        <taxon>Vertebrata</taxon>
        <taxon>Euteleostomi</taxon>
        <taxon>Actinopterygii</taxon>
        <taxon>Neopterygii</taxon>
        <taxon>Teleostei</taxon>
        <taxon>Protacanthopterygii</taxon>
        <taxon>Salmoniformes</taxon>
        <taxon>Salmonidae</taxon>
        <taxon>Salmoninae</taxon>
        <taxon>Oncorhynchus</taxon>
    </lineage>
</organism>
<protein>
    <recommendedName>
        <fullName evidence="1">VWFD domain-containing protein</fullName>
    </recommendedName>
</protein>
<dbReference type="Ensembl" id="ENSOKIT00005121409.1">
    <property type="protein sequence ID" value="ENSOKIP00005113457.1"/>
    <property type="gene ID" value="ENSOKIG00005049308.1"/>
</dbReference>
<dbReference type="InterPro" id="IPR001846">
    <property type="entry name" value="VWF_type-D"/>
</dbReference>
<evidence type="ECO:0000259" key="1">
    <source>
        <dbReference type="PROSITE" id="PS51233"/>
    </source>
</evidence>
<dbReference type="Proteomes" id="UP000694557">
    <property type="component" value="Unassembled WGS sequence"/>
</dbReference>
<evidence type="ECO:0000313" key="3">
    <source>
        <dbReference type="Proteomes" id="UP000694557"/>
    </source>
</evidence>
<keyword evidence="3" id="KW-1185">Reference proteome</keyword>
<feature type="domain" description="VWFD" evidence="1">
    <location>
        <begin position="1"/>
        <end position="35"/>
    </location>
</feature>
<dbReference type="GeneTree" id="ENSGT00940000175306"/>
<reference evidence="2" key="2">
    <citation type="submission" date="2025-09" db="UniProtKB">
        <authorList>
            <consortium name="Ensembl"/>
        </authorList>
    </citation>
    <scope>IDENTIFICATION</scope>
</reference>
<name>A0A8C7LB37_ONCKI</name>
<evidence type="ECO:0000313" key="2">
    <source>
        <dbReference type="Ensembl" id="ENSOKIP00005113457.1"/>
    </source>
</evidence>
<accession>A0A8C7LB37</accession>